<reference evidence="1" key="1">
    <citation type="submission" date="2014-09" db="EMBL/GenBank/DDBJ databases">
        <title>Draft genome sequence of an oleaginous Mucoromycotina fungus Mucor ambiguus NBRC6742.</title>
        <authorList>
            <person name="Takeda I."/>
            <person name="Yamane N."/>
            <person name="Morita T."/>
            <person name="Tamano K."/>
            <person name="Machida M."/>
            <person name="Baker S."/>
            <person name="Koike H."/>
        </authorList>
    </citation>
    <scope>NUCLEOTIDE SEQUENCE</scope>
    <source>
        <strain evidence="1">NBRC 6742</strain>
    </source>
</reference>
<keyword evidence="2" id="KW-1185">Reference proteome</keyword>
<evidence type="ECO:0000313" key="2">
    <source>
        <dbReference type="Proteomes" id="UP000053815"/>
    </source>
</evidence>
<dbReference type="OrthoDB" id="414463at2759"/>
<gene>
    <name evidence="1" type="ORF">MAM1_0399c10321</name>
</gene>
<dbReference type="Proteomes" id="UP000053815">
    <property type="component" value="Unassembled WGS sequence"/>
</dbReference>
<dbReference type="AlphaFoldDB" id="A0A0C9N836"/>
<organism evidence="1">
    <name type="scientific">Mucor ambiguus</name>
    <dbReference type="NCBI Taxonomy" id="91626"/>
    <lineage>
        <taxon>Eukaryota</taxon>
        <taxon>Fungi</taxon>
        <taxon>Fungi incertae sedis</taxon>
        <taxon>Mucoromycota</taxon>
        <taxon>Mucoromycotina</taxon>
        <taxon>Mucoromycetes</taxon>
        <taxon>Mucorales</taxon>
        <taxon>Mucorineae</taxon>
        <taxon>Mucoraceae</taxon>
        <taxon>Mucor</taxon>
    </lineage>
</organism>
<dbReference type="GO" id="GO:0014074">
    <property type="term" value="P:response to purine-containing compound"/>
    <property type="evidence" value="ECO:0007669"/>
    <property type="project" value="EnsemblFungi"/>
</dbReference>
<dbReference type="SUPFAM" id="SSF102405">
    <property type="entry name" value="MCP/YpsA-like"/>
    <property type="match status" value="1"/>
</dbReference>
<dbReference type="InterPro" id="IPR005269">
    <property type="entry name" value="LOG"/>
</dbReference>
<sequence>MATTLPFLSKSVETNTAIKSVCVFCGSGSGADPLYEQEAYELGKVLAENSIRLVYGGGSVGLMGAVAKGTLDNGGNAIGIVPEPLYRHGSKQLCETVIVPDMHARKKRMEEECDAFVCLPGGFGSFEEVLEIITWSQLNVHSKPIVLLNTKGFYKLFVDFINFSAQEKFIHAANVNIFSVCSEAKDIMEALKSYRAPETRYNLDWSKSERKALA</sequence>
<dbReference type="PANTHER" id="PTHR31223">
    <property type="entry name" value="LOG FAMILY PROTEIN YJL055W"/>
    <property type="match status" value="1"/>
</dbReference>
<accession>A0A0C9N836</accession>
<dbReference type="GO" id="GO:0016799">
    <property type="term" value="F:hydrolase activity, hydrolyzing N-glycosyl compounds"/>
    <property type="evidence" value="ECO:0007669"/>
    <property type="project" value="TreeGrafter"/>
</dbReference>
<dbReference type="InterPro" id="IPR031100">
    <property type="entry name" value="LOG_fam"/>
</dbReference>
<dbReference type="PANTHER" id="PTHR31223:SF70">
    <property type="entry name" value="LOG FAMILY PROTEIN YJL055W"/>
    <property type="match status" value="1"/>
</dbReference>
<dbReference type="Pfam" id="PF03641">
    <property type="entry name" value="Lysine_decarbox"/>
    <property type="match status" value="1"/>
</dbReference>
<proteinExistence type="predicted"/>
<dbReference type="Gene3D" id="3.40.50.450">
    <property type="match status" value="1"/>
</dbReference>
<name>A0A0C9N836_9FUNG</name>
<dbReference type="STRING" id="91626.A0A0C9N836"/>
<dbReference type="EMBL" id="DF836688">
    <property type="protein sequence ID" value="GAN10773.1"/>
    <property type="molecule type" value="Genomic_DNA"/>
</dbReference>
<evidence type="ECO:0000313" key="1">
    <source>
        <dbReference type="EMBL" id="GAN10773.1"/>
    </source>
</evidence>
<dbReference type="GO" id="GO:0005829">
    <property type="term" value="C:cytosol"/>
    <property type="evidence" value="ECO:0007669"/>
    <property type="project" value="TreeGrafter"/>
</dbReference>
<protein>
    <submittedName>
        <fullName evidence="1">Lysine decarboxylase</fullName>
    </submittedName>
</protein>
<dbReference type="NCBIfam" id="TIGR00730">
    <property type="entry name" value="Rossman fold protein, TIGR00730 family"/>
    <property type="match status" value="1"/>
</dbReference>
<dbReference type="GO" id="GO:0009691">
    <property type="term" value="P:cytokinin biosynthetic process"/>
    <property type="evidence" value="ECO:0007669"/>
    <property type="project" value="InterPro"/>
</dbReference>